<accession>A0A699S6D1</accession>
<reference evidence="2" key="1">
    <citation type="journal article" date="2019" name="Sci. Rep.">
        <title>Draft genome of Tanacetum cinerariifolium, the natural source of mosquito coil.</title>
        <authorList>
            <person name="Yamashiro T."/>
            <person name="Shiraishi A."/>
            <person name="Satake H."/>
            <person name="Nakayama K."/>
        </authorList>
    </citation>
    <scope>NUCLEOTIDE SEQUENCE</scope>
</reference>
<feature type="compositionally biased region" description="Acidic residues" evidence="1">
    <location>
        <begin position="148"/>
        <end position="158"/>
    </location>
</feature>
<feature type="non-terminal residue" evidence="2">
    <location>
        <position position="181"/>
    </location>
</feature>
<organism evidence="2">
    <name type="scientific">Tanacetum cinerariifolium</name>
    <name type="common">Dalmatian daisy</name>
    <name type="synonym">Chrysanthemum cinerariifolium</name>
    <dbReference type="NCBI Taxonomy" id="118510"/>
    <lineage>
        <taxon>Eukaryota</taxon>
        <taxon>Viridiplantae</taxon>
        <taxon>Streptophyta</taxon>
        <taxon>Embryophyta</taxon>
        <taxon>Tracheophyta</taxon>
        <taxon>Spermatophyta</taxon>
        <taxon>Magnoliopsida</taxon>
        <taxon>eudicotyledons</taxon>
        <taxon>Gunneridae</taxon>
        <taxon>Pentapetalae</taxon>
        <taxon>asterids</taxon>
        <taxon>campanulids</taxon>
        <taxon>Asterales</taxon>
        <taxon>Asteraceae</taxon>
        <taxon>Asteroideae</taxon>
        <taxon>Anthemideae</taxon>
        <taxon>Anthemidinae</taxon>
        <taxon>Tanacetum</taxon>
    </lineage>
</organism>
<protein>
    <submittedName>
        <fullName evidence="2">Uncharacterized protein</fullName>
    </submittedName>
</protein>
<evidence type="ECO:0000256" key="1">
    <source>
        <dbReference type="SAM" id="MobiDB-lite"/>
    </source>
</evidence>
<comment type="caution">
    <text evidence="2">The sequence shown here is derived from an EMBL/GenBank/DDBJ whole genome shotgun (WGS) entry which is preliminary data.</text>
</comment>
<feature type="region of interest" description="Disordered" evidence="1">
    <location>
        <begin position="76"/>
        <end position="181"/>
    </location>
</feature>
<feature type="compositionally biased region" description="Basic and acidic residues" evidence="1">
    <location>
        <begin position="92"/>
        <end position="101"/>
    </location>
</feature>
<sequence length="181" mass="19881">QQYGAILPIELTTEDIRNTKAYKEYYVCATGEAATKPKASARRKRGGSDLSTTPPTPIATPTPITIVVAALRLTAAAKGKQPARATSPTDPSEIKRTEAEQLKIVLSRSRQETHISQHGSSSTDDGTGRVTREEAEESFDPISRTPDDSEDDGNGEEDQGLRISEEERMHEEEEADELYYD</sequence>
<feature type="non-terminal residue" evidence="2">
    <location>
        <position position="1"/>
    </location>
</feature>
<feature type="region of interest" description="Disordered" evidence="1">
    <location>
        <begin position="33"/>
        <end position="61"/>
    </location>
</feature>
<dbReference type="AlphaFoldDB" id="A0A699S6D1"/>
<feature type="compositionally biased region" description="Acidic residues" evidence="1">
    <location>
        <begin position="172"/>
        <end position="181"/>
    </location>
</feature>
<name>A0A699S6D1_TANCI</name>
<gene>
    <name evidence="2" type="ORF">Tci_865016</name>
</gene>
<feature type="compositionally biased region" description="Basic and acidic residues" evidence="1">
    <location>
        <begin position="159"/>
        <end position="171"/>
    </location>
</feature>
<feature type="compositionally biased region" description="Polar residues" evidence="1">
    <location>
        <begin position="116"/>
        <end position="125"/>
    </location>
</feature>
<dbReference type="EMBL" id="BKCJ011140923">
    <property type="protein sequence ID" value="GFC93046.1"/>
    <property type="molecule type" value="Genomic_DNA"/>
</dbReference>
<proteinExistence type="predicted"/>
<evidence type="ECO:0000313" key="2">
    <source>
        <dbReference type="EMBL" id="GFC93046.1"/>
    </source>
</evidence>